<evidence type="ECO:0000313" key="2">
    <source>
        <dbReference type="EMBL" id="TNN23333.1"/>
    </source>
</evidence>
<dbReference type="AlphaFoldDB" id="A0A4Z2E3Q7"/>
<evidence type="ECO:0000313" key="3">
    <source>
        <dbReference type="Proteomes" id="UP000314294"/>
    </source>
</evidence>
<evidence type="ECO:0000256" key="1">
    <source>
        <dbReference type="SAM" id="MobiDB-lite"/>
    </source>
</evidence>
<feature type="compositionally biased region" description="Basic and acidic residues" evidence="1">
    <location>
        <begin position="50"/>
        <end position="62"/>
    </location>
</feature>
<protein>
    <submittedName>
        <fullName evidence="2">Uncharacterized protein</fullName>
    </submittedName>
</protein>
<sequence length="62" mass="6904">MDSDSDSPFNYSWPSFPKMKMRKKTGKKVPPSLELTSLDLSVGAQKRKHDGGGERVRLGPQV</sequence>
<name>A0A4Z2E3Q7_9TELE</name>
<dbReference type="EMBL" id="SRLO01018870">
    <property type="protein sequence ID" value="TNN23333.1"/>
    <property type="molecule type" value="Genomic_DNA"/>
</dbReference>
<keyword evidence="3" id="KW-1185">Reference proteome</keyword>
<proteinExistence type="predicted"/>
<reference evidence="2 3" key="1">
    <citation type="submission" date="2019-03" db="EMBL/GenBank/DDBJ databases">
        <title>First draft genome of Liparis tanakae, snailfish: a comprehensive survey of snailfish specific genes.</title>
        <authorList>
            <person name="Kim W."/>
            <person name="Song I."/>
            <person name="Jeong J.-H."/>
            <person name="Kim D."/>
            <person name="Kim S."/>
            <person name="Ryu S."/>
            <person name="Song J.Y."/>
            <person name="Lee S.K."/>
        </authorList>
    </citation>
    <scope>NUCLEOTIDE SEQUENCE [LARGE SCALE GENOMIC DNA]</scope>
    <source>
        <tissue evidence="2">Muscle</tissue>
    </source>
</reference>
<accession>A0A4Z2E3Q7</accession>
<organism evidence="2 3">
    <name type="scientific">Liparis tanakae</name>
    <name type="common">Tanaka's snailfish</name>
    <dbReference type="NCBI Taxonomy" id="230148"/>
    <lineage>
        <taxon>Eukaryota</taxon>
        <taxon>Metazoa</taxon>
        <taxon>Chordata</taxon>
        <taxon>Craniata</taxon>
        <taxon>Vertebrata</taxon>
        <taxon>Euteleostomi</taxon>
        <taxon>Actinopterygii</taxon>
        <taxon>Neopterygii</taxon>
        <taxon>Teleostei</taxon>
        <taxon>Neoteleostei</taxon>
        <taxon>Acanthomorphata</taxon>
        <taxon>Eupercaria</taxon>
        <taxon>Perciformes</taxon>
        <taxon>Cottioidei</taxon>
        <taxon>Cottales</taxon>
        <taxon>Liparidae</taxon>
        <taxon>Liparis</taxon>
    </lineage>
</organism>
<feature type="region of interest" description="Disordered" evidence="1">
    <location>
        <begin position="1"/>
        <end position="62"/>
    </location>
</feature>
<gene>
    <name evidence="2" type="ORF">EYF80_066548</name>
</gene>
<comment type="caution">
    <text evidence="2">The sequence shown here is derived from an EMBL/GenBank/DDBJ whole genome shotgun (WGS) entry which is preliminary data.</text>
</comment>
<dbReference type="Proteomes" id="UP000314294">
    <property type="component" value="Unassembled WGS sequence"/>
</dbReference>
<feature type="compositionally biased region" description="Polar residues" evidence="1">
    <location>
        <begin position="1"/>
        <end position="13"/>
    </location>
</feature>